<dbReference type="STRING" id="71139.A0A059CAD6"/>
<dbReference type="InParanoid" id="A0A059CAD6"/>
<accession>A0A059CAD6</accession>
<dbReference type="AlphaFoldDB" id="A0A059CAD6"/>
<dbReference type="EMBL" id="KK198757">
    <property type="protein sequence ID" value="KCW75413.1"/>
    <property type="molecule type" value="Genomic_DNA"/>
</dbReference>
<gene>
    <name evidence="5" type="ORF">EUGRSUZ_E04172</name>
</gene>
<evidence type="ECO:0000256" key="3">
    <source>
        <dbReference type="SAM" id="SignalP"/>
    </source>
</evidence>
<organism evidence="5">
    <name type="scientific">Eucalyptus grandis</name>
    <name type="common">Flooded gum</name>
    <dbReference type="NCBI Taxonomy" id="71139"/>
    <lineage>
        <taxon>Eukaryota</taxon>
        <taxon>Viridiplantae</taxon>
        <taxon>Streptophyta</taxon>
        <taxon>Embryophyta</taxon>
        <taxon>Tracheophyta</taxon>
        <taxon>Spermatophyta</taxon>
        <taxon>Magnoliopsida</taxon>
        <taxon>eudicotyledons</taxon>
        <taxon>Gunneridae</taxon>
        <taxon>Pentapetalae</taxon>
        <taxon>rosids</taxon>
        <taxon>malvids</taxon>
        <taxon>Myrtales</taxon>
        <taxon>Myrtaceae</taxon>
        <taxon>Myrtoideae</taxon>
        <taxon>Eucalypteae</taxon>
        <taxon>Eucalyptus</taxon>
    </lineage>
</organism>
<proteinExistence type="predicted"/>
<dbReference type="Gramene" id="KCW75413">
    <property type="protein sequence ID" value="KCW75413"/>
    <property type="gene ID" value="EUGRSUZ_E04172"/>
</dbReference>
<feature type="chain" id="PRO_5001574275" description="Gnk2-homologous domain-containing protein" evidence="3">
    <location>
        <begin position="23"/>
        <end position="175"/>
    </location>
</feature>
<dbReference type="Pfam" id="PF01657">
    <property type="entry name" value="Stress-antifung"/>
    <property type="match status" value="1"/>
</dbReference>
<dbReference type="Gene3D" id="3.30.430.20">
    <property type="entry name" value="Gnk2 domain, C-X8-C-X2-C motif"/>
    <property type="match status" value="1"/>
</dbReference>
<name>A0A059CAD6_EUCGR</name>
<evidence type="ECO:0000313" key="5">
    <source>
        <dbReference type="EMBL" id="KCW75413.1"/>
    </source>
</evidence>
<sequence>MNSCLTICLSLSFFIKIFGTEAAPNYIYHDCPNTSLFSPNSTYQSNLHTLLSSLSSSTTHGTDGFANATAGQNPPDQAYGLFLCRGDLDIATCSICVATGKQEILRRCPNRRSLLSGPITNPQQHRGEGFSWWVREEGRRGGGKHHEHAEAVRTCTVHVGLDGIRLWHMPPVRYR</sequence>
<evidence type="ECO:0000256" key="1">
    <source>
        <dbReference type="ARBA" id="ARBA00022729"/>
    </source>
</evidence>
<keyword evidence="1 3" id="KW-0732">Signal</keyword>
<reference evidence="5" key="1">
    <citation type="submission" date="2013-07" db="EMBL/GenBank/DDBJ databases">
        <title>The genome of Eucalyptus grandis.</title>
        <authorList>
            <person name="Schmutz J."/>
            <person name="Hayes R."/>
            <person name="Myburg A."/>
            <person name="Tuskan G."/>
            <person name="Grattapaglia D."/>
            <person name="Rokhsar D.S."/>
        </authorList>
    </citation>
    <scope>NUCLEOTIDE SEQUENCE</scope>
    <source>
        <tissue evidence="5">Leaf extractions</tissue>
    </source>
</reference>
<evidence type="ECO:0000256" key="2">
    <source>
        <dbReference type="ARBA" id="ARBA00022737"/>
    </source>
</evidence>
<dbReference type="PANTHER" id="PTHR32099:SF105">
    <property type="entry name" value="CYSTEINE-RICH REPEAT SECRETORY PROTEIN 1"/>
    <property type="match status" value="1"/>
</dbReference>
<feature type="signal peptide" evidence="3">
    <location>
        <begin position="1"/>
        <end position="22"/>
    </location>
</feature>
<feature type="domain" description="Gnk2-homologous" evidence="4">
    <location>
        <begin position="25"/>
        <end position="130"/>
    </location>
</feature>
<keyword evidence="2" id="KW-0677">Repeat</keyword>
<dbReference type="InterPro" id="IPR002902">
    <property type="entry name" value="GNK2"/>
</dbReference>
<dbReference type="InterPro" id="IPR038408">
    <property type="entry name" value="GNK2_sf"/>
</dbReference>
<dbReference type="CDD" id="cd23509">
    <property type="entry name" value="Gnk2-like"/>
    <property type="match status" value="1"/>
</dbReference>
<dbReference type="PANTHER" id="PTHR32099">
    <property type="entry name" value="CYSTEINE-RICH REPEAT SECRETORY PROTEIN"/>
    <property type="match status" value="1"/>
</dbReference>
<dbReference type="PROSITE" id="PS51473">
    <property type="entry name" value="GNK2"/>
    <property type="match status" value="1"/>
</dbReference>
<protein>
    <recommendedName>
        <fullName evidence="4">Gnk2-homologous domain-containing protein</fullName>
    </recommendedName>
</protein>
<evidence type="ECO:0000259" key="4">
    <source>
        <dbReference type="PROSITE" id="PS51473"/>
    </source>
</evidence>